<evidence type="ECO:0008006" key="4">
    <source>
        <dbReference type="Google" id="ProtNLM"/>
    </source>
</evidence>
<gene>
    <name evidence="2" type="ORF">Krac_7908</name>
</gene>
<evidence type="ECO:0000313" key="3">
    <source>
        <dbReference type="Proteomes" id="UP000004508"/>
    </source>
</evidence>
<keyword evidence="3" id="KW-1185">Reference proteome</keyword>
<dbReference type="PROSITE" id="PS00086">
    <property type="entry name" value="CYTOCHROME_P450"/>
    <property type="match status" value="1"/>
</dbReference>
<dbReference type="AlphaFoldDB" id="D6TLF3"/>
<dbReference type="OrthoDB" id="500678at2"/>
<organism evidence="2 3">
    <name type="scientific">Ktedonobacter racemifer DSM 44963</name>
    <dbReference type="NCBI Taxonomy" id="485913"/>
    <lineage>
        <taxon>Bacteria</taxon>
        <taxon>Bacillati</taxon>
        <taxon>Chloroflexota</taxon>
        <taxon>Ktedonobacteria</taxon>
        <taxon>Ktedonobacterales</taxon>
        <taxon>Ktedonobacteraceae</taxon>
        <taxon>Ktedonobacter</taxon>
    </lineage>
</organism>
<dbReference type="EMBL" id="ADVG01000002">
    <property type="protein sequence ID" value="EFH86603.1"/>
    <property type="molecule type" value="Genomic_DNA"/>
</dbReference>
<reference evidence="2 3" key="1">
    <citation type="journal article" date="2011" name="Stand. Genomic Sci.">
        <title>Non-contiguous finished genome sequence and contextual data of the filamentous soil bacterium Ktedonobacter racemifer type strain (SOSP1-21).</title>
        <authorList>
            <person name="Chang Y.J."/>
            <person name="Land M."/>
            <person name="Hauser L."/>
            <person name="Chertkov O."/>
            <person name="Del Rio T.G."/>
            <person name="Nolan M."/>
            <person name="Copeland A."/>
            <person name="Tice H."/>
            <person name="Cheng J.F."/>
            <person name="Lucas S."/>
            <person name="Han C."/>
            <person name="Goodwin L."/>
            <person name="Pitluck S."/>
            <person name="Ivanova N."/>
            <person name="Ovchinikova G."/>
            <person name="Pati A."/>
            <person name="Chen A."/>
            <person name="Palaniappan K."/>
            <person name="Mavromatis K."/>
            <person name="Liolios K."/>
            <person name="Brettin T."/>
            <person name="Fiebig A."/>
            <person name="Rohde M."/>
            <person name="Abt B."/>
            <person name="Goker M."/>
            <person name="Detter J.C."/>
            <person name="Woyke T."/>
            <person name="Bristow J."/>
            <person name="Eisen J.A."/>
            <person name="Markowitz V."/>
            <person name="Hugenholtz P."/>
            <person name="Kyrpides N.C."/>
            <person name="Klenk H.P."/>
            <person name="Lapidus A."/>
        </authorList>
    </citation>
    <scope>NUCLEOTIDE SEQUENCE [LARGE SCALE GENOMIC DNA]</scope>
    <source>
        <strain evidence="3">DSM 44963</strain>
    </source>
</reference>
<sequence>MSDPSKTTERQDRPPDTRMMPSTFNPAYVQGAVKPFFLSATYQGERPLLSTIDLTFSKEMALPAHFFGMFYDHWKPNVEEEGSAVFFRGYQKRGPNNERKRIYYSALTPDLYGPMYSDKIKRFLDALFDEPNEGKPLMQQYYQKYFDLYWNLHLGIAGDDIPPEVRQIGQSFMVVLGFWYPTLQIVHDSYMRVRQLRPLLKDWIDQRVQDIIDSRVPNPEKTMVYYWLKNGALGENFRRKDIVFECFHNFIAFSQWGKMFYNTMARLEETNGDQTVRSWFEKAMRYGPDETDNSAFTRLDRLVMELFRTISPNAGSASMLSAQEQAFHTGDTGFSTIVTPHLETSRDPLHWNNPNDFDPDRYKQAPTSEQNDEARCKQVGLAQCPFSKEVFHVKDGRQVSITNSAFGAVYARVGDQAYPVCDATGYAPFGFGYRRCPGEFLNIGFFKDLLRKVWNEKIAFTRLHIDDAELLPVGSGTVVPDNISFKRLS</sequence>
<dbReference type="Gene3D" id="1.10.630.10">
    <property type="entry name" value="Cytochrome P450"/>
    <property type="match status" value="1"/>
</dbReference>
<dbReference type="eggNOG" id="ENOG502Z887">
    <property type="taxonomic scope" value="Bacteria"/>
</dbReference>
<feature type="region of interest" description="Disordered" evidence="1">
    <location>
        <begin position="1"/>
        <end position="22"/>
    </location>
</feature>
<dbReference type="GO" id="GO:0004497">
    <property type="term" value="F:monooxygenase activity"/>
    <property type="evidence" value="ECO:0007669"/>
    <property type="project" value="InterPro"/>
</dbReference>
<dbReference type="Proteomes" id="UP000004508">
    <property type="component" value="Unassembled WGS sequence"/>
</dbReference>
<dbReference type="InParanoid" id="D6TLF3"/>
<dbReference type="GO" id="GO:0016705">
    <property type="term" value="F:oxidoreductase activity, acting on paired donors, with incorporation or reduction of molecular oxygen"/>
    <property type="evidence" value="ECO:0007669"/>
    <property type="project" value="InterPro"/>
</dbReference>
<dbReference type="InterPro" id="IPR036396">
    <property type="entry name" value="Cyt_P450_sf"/>
</dbReference>
<feature type="compositionally biased region" description="Basic and acidic residues" evidence="1">
    <location>
        <begin position="1"/>
        <end position="16"/>
    </location>
</feature>
<comment type="caution">
    <text evidence="2">The sequence shown here is derived from an EMBL/GenBank/DDBJ whole genome shotgun (WGS) entry which is preliminary data.</text>
</comment>
<dbReference type="InterPro" id="IPR017972">
    <property type="entry name" value="Cyt_P450_CS"/>
</dbReference>
<dbReference type="GO" id="GO:0005506">
    <property type="term" value="F:iron ion binding"/>
    <property type="evidence" value="ECO:0007669"/>
    <property type="project" value="InterPro"/>
</dbReference>
<dbReference type="SUPFAM" id="SSF48264">
    <property type="entry name" value="Cytochrome P450"/>
    <property type="match status" value="1"/>
</dbReference>
<dbReference type="RefSeq" id="WP_007911061.1">
    <property type="nucleotide sequence ID" value="NZ_ADVG01000002.1"/>
</dbReference>
<dbReference type="GO" id="GO:0020037">
    <property type="term" value="F:heme binding"/>
    <property type="evidence" value="ECO:0007669"/>
    <property type="project" value="InterPro"/>
</dbReference>
<evidence type="ECO:0000256" key="1">
    <source>
        <dbReference type="SAM" id="MobiDB-lite"/>
    </source>
</evidence>
<proteinExistence type="predicted"/>
<evidence type="ECO:0000313" key="2">
    <source>
        <dbReference type="EMBL" id="EFH86603.1"/>
    </source>
</evidence>
<name>D6TLF3_KTERA</name>
<protein>
    <recommendedName>
        <fullName evidence="4">Cytochrome P450</fullName>
    </recommendedName>
</protein>
<accession>D6TLF3</accession>